<dbReference type="CDD" id="cd19920">
    <property type="entry name" value="REC_PA4781-like"/>
    <property type="match status" value="1"/>
</dbReference>
<evidence type="ECO:0000259" key="3">
    <source>
        <dbReference type="PROSITE" id="PS50110"/>
    </source>
</evidence>
<dbReference type="RefSeq" id="WP_082007501.1">
    <property type="nucleotide sequence ID" value="NZ_CP083911.1"/>
</dbReference>
<dbReference type="CDD" id="cd00077">
    <property type="entry name" value="HDc"/>
    <property type="match status" value="1"/>
</dbReference>
<dbReference type="InterPro" id="IPR001789">
    <property type="entry name" value="Sig_transdc_resp-reg_receiver"/>
</dbReference>
<dbReference type="Gene3D" id="3.40.50.2300">
    <property type="match status" value="1"/>
</dbReference>
<feature type="region of interest" description="Disordered" evidence="2">
    <location>
        <begin position="342"/>
        <end position="363"/>
    </location>
</feature>
<accession>A0A554XAK5</accession>
<organism evidence="5 6">
    <name type="scientific">Tepidimonas taiwanensis</name>
    <dbReference type="NCBI Taxonomy" id="307486"/>
    <lineage>
        <taxon>Bacteria</taxon>
        <taxon>Pseudomonadati</taxon>
        <taxon>Pseudomonadota</taxon>
        <taxon>Betaproteobacteria</taxon>
        <taxon>Burkholderiales</taxon>
        <taxon>Tepidimonas</taxon>
    </lineage>
</organism>
<name>A0A554XAK5_9BURK</name>
<feature type="domain" description="Response regulatory" evidence="3">
    <location>
        <begin position="22"/>
        <end position="137"/>
    </location>
</feature>
<evidence type="ECO:0000256" key="2">
    <source>
        <dbReference type="SAM" id="MobiDB-lite"/>
    </source>
</evidence>
<dbReference type="EMBL" id="VJOM01000007">
    <property type="protein sequence ID" value="TSE32862.1"/>
    <property type="molecule type" value="Genomic_DNA"/>
</dbReference>
<gene>
    <name evidence="5" type="primary">rpfG_2</name>
    <name evidence="5" type="ORF">Ttaiw_00970</name>
</gene>
<dbReference type="InterPro" id="IPR003607">
    <property type="entry name" value="HD/PDEase_dom"/>
</dbReference>
<evidence type="ECO:0000256" key="1">
    <source>
        <dbReference type="PROSITE-ProRule" id="PRU00169"/>
    </source>
</evidence>
<dbReference type="OrthoDB" id="9763857at2"/>
<dbReference type="InterPro" id="IPR052020">
    <property type="entry name" value="Cyclic_di-GMP/3'3'-cGAMP_PDE"/>
</dbReference>
<keyword evidence="5" id="KW-0378">Hydrolase</keyword>
<reference evidence="5 6" key="1">
    <citation type="submission" date="2019-07" db="EMBL/GenBank/DDBJ databases">
        <title>Tepidimonas taiwanensis I1-1 draft genome.</title>
        <authorList>
            <person name="Da Costa M.S."/>
            <person name="Froufe H.J.C."/>
            <person name="Egas C."/>
            <person name="Albuquerque L."/>
        </authorList>
    </citation>
    <scope>NUCLEOTIDE SEQUENCE [LARGE SCALE GENOMIC DNA]</scope>
    <source>
        <strain evidence="5 6">I1-1</strain>
    </source>
</reference>
<dbReference type="GO" id="GO:0071111">
    <property type="term" value="F:cyclic-guanylate-specific phosphodiesterase activity"/>
    <property type="evidence" value="ECO:0007669"/>
    <property type="project" value="UniProtKB-EC"/>
</dbReference>
<evidence type="ECO:0000259" key="4">
    <source>
        <dbReference type="PROSITE" id="PS51832"/>
    </source>
</evidence>
<evidence type="ECO:0000313" key="5">
    <source>
        <dbReference type="EMBL" id="TSE32862.1"/>
    </source>
</evidence>
<feature type="compositionally biased region" description="Polar residues" evidence="2">
    <location>
        <begin position="352"/>
        <end position="363"/>
    </location>
</feature>
<dbReference type="GO" id="GO:0000160">
    <property type="term" value="P:phosphorelay signal transduction system"/>
    <property type="evidence" value="ECO:0007669"/>
    <property type="project" value="InterPro"/>
</dbReference>
<dbReference type="InterPro" id="IPR037522">
    <property type="entry name" value="HD_GYP_dom"/>
</dbReference>
<dbReference type="Pfam" id="PF00072">
    <property type="entry name" value="Response_reg"/>
    <property type="match status" value="1"/>
</dbReference>
<keyword evidence="6" id="KW-1185">Reference proteome</keyword>
<comment type="caution">
    <text evidence="5">The sequence shown here is derived from an EMBL/GenBank/DDBJ whole genome shotgun (WGS) entry which is preliminary data.</text>
</comment>
<dbReference type="AlphaFoldDB" id="A0A554XAK5"/>
<dbReference type="PROSITE" id="PS51832">
    <property type="entry name" value="HD_GYP"/>
    <property type="match status" value="1"/>
</dbReference>
<feature type="domain" description="HD-GYP" evidence="4">
    <location>
        <begin position="145"/>
        <end position="342"/>
    </location>
</feature>
<dbReference type="PANTHER" id="PTHR45228:SF5">
    <property type="entry name" value="CYCLIC DI-GMP PHOSPHODIESTERASE VC_1348-RELATED"/>
    <property type="match status" value="1"/>
</dbReference>
<dbReference type="Pfam" id="PF13487">
    <property type="entry name" value="HD_5"/>
    <property type="match status" value="1"/>
</dbReference>
<keyword evidence="1" id="KW-0597">Phosphoprotein</keyword>
<dbReference type="SMART" id="SM00471">
    <property type="entry name" value="HDc"/>
    <property type="match status" value="1"/>
</dbReference>
<proteinExistence type="predicted"/>
<dbReference type="Gene3D" id="1.10.3210.10">
    <property type="entry name" value="Hypothetical protein af1432"/>
    <property type="match status" value="1"/>
</dbReference>
<evidence type="ECO:0000313" key="6">
    <source>
        <dbReference type="Proteomes" id="UP000317763"/>
    </source>
</evidence>
<dbReference type="SUPFAM" id="SSF109604">
    <property type="entry name" value="HD-domain/PDEase-like"/>
    <property type="match status" value="1"/>
</dbReference>
<dbReference type="STRING" id="307486.GCA_000807215_00814"/>
<protein>
    <submittedName>
        <fullName evidence="5">Cyclic di-GMP phosphodiesterase response regulator RpfG</fullName>
        <ecNumber evidence="5">3.1.4.52</ecNumber>
    </submittedName>
</protein>
<dbReference type="PANTHER" id="PTHR45228">
    <property type="entry name" value="CYCLIC DI-GMP PHOSPHODIESTERASE TM_0186-RELATED"/>
    <property type="match status" value="1"/>
</dbReference>
<dbReference type="InterPro" id="IPR011006">
    <property type="entry name" value="CheY-like_superfamily"/>
</dbReference>
<dbReference type="SMART" id="SM00448">
    <property type="entry name" value="REC"/>
    <property type="match status" value="1"/>
</dbReference>
<dbReference type="EC" id="3.1.4.52" evidence="5"/>
<feature type="modified residue" description="4-aspartylphosphate" evidence="1">
    <location>
        <position position="70"/>
    </location>
</feature>
<dbReference type="PROSITE" id="PS50110">
    <property type="entry name" value="RESPONSE_REGULATORY"/>
    <property type="match status" value="1"/>
</dbReference>
<sequence>MQPNHDTSGPFEAWAEWLGPPRLLLVDDEPINLQLLRRVLADDYQLSFARSGAEALQRVREVPPRLIVLDIMMPGMSGHDVIRALKADPATAHIPVLFCTALGAEEDETLGLELGAVDYITKPISPPVLRARIRTHLALVQSSELERTRLEIIRRLGRAAEFKDNETGHHVIRMSHYSRLIAEQLGAPPGFCDTLLHAAPMHDIGKIGTPDAILLKPGKLDAAEWAVMRQHPQIGADIIGDDPSPLLRMARTIALQHHEKWDGSGYPHGLAGEAISVEARIVAVADVFDALTSQRPYKPAWPLERALDLLRAESGRHFWPDAVQALLARIDDAWAVRQQWLDDGPEKGTQGAPATTDATVSPP</sequence>
<dbReference type="SUPFAM" id="SSF52172">
    <property type="entry name" value="CheY-like"/>
    <property type="match status" value="1"/>
</dbReference>
<dbReference type="Proteomes" id="UP000317763">
    <property type="component" value="Unassembled WGS sequence"/>
</dbReference>